<evidence type="ECO:0000256" key="1">
    <source>
        <dbReference type="SAM" id="MobiDB-lite"/>
    </source>
</evidence>
<dbReference type="Proteomes" id="UP000048289">
    <property type="component" value="Unassembled WGS sequence"/>
</dbReference>
<proteinExistence type="predicted"/>
<feature type="transmembrane region" description="Helical" evidence="2">
    <location>
        <begin position="130"/>
        <end position="155"/>
    </location>
</feature>
<dbReference type="STRING" id="115862.BBG46_08360"/>
<keyword evidence="2" id="KW-0812">Transmembrane</keyword>
<evidence type="ECO:0000313" key="4">
    <source>
        <dbReference type="EMBL" id="CFE63935.1"/>
    </source>
</evidence>
<dbReference type="AlphaFoldDB" id="A0A0U0T3B2"/>
<evidence type="ECO:0000313" key="7">
    <source>
        <dbReference type="EMBL" id="COW25412.1"/>
    </source>
</evidence>
<evidence type="ECO:0000313" key="3">
    <source>
        <dbReference type="EMBL" id="CFE48016.1"/>
    </source>
</evidence>
<evidence type="ECO:0000313" key="8">
    <source>
        <dbReference type="EMBL" id="COW35610.1"/>
    </source>
</evidence>
<dbReference type="EMBL" id="CSAE01000476">
    <property type="protein sequence ID" value="COW35610.1"/>
    <property type="molecule type" value="Genomic_DNA"/>
</dbReference>
<evidence type="ECO:0000313" key="6">
    <source>
        <dbReference type="EMBL" id="CNW05595.1"/>
    </source>
</evidence>
<dbReference type="EMBL" id="CNGE01000653">
    <property type="protein sequence ID" value="CKT14878.1"/>
    <property type="molecule type" value="Genomic_DNA"/>
</dbReference>
<dbReference type="EMBL" id="CHKL01001027">
    <property type="protein sequence ID" value="COX58977.1"/>
    <property type="molecule type" value="Genomic_DNA"/>
</dbReference>
<keyword evidence="2" id="KW-1133">Transmembrane helix</keyword>
<evidence type="ECO:0000313" key="12">
    <source>
        <dbReference type="Proteomes" id="UP000045842"/>
    </source>
</evidence>
<name>A0A0U0T3B2_MYCTX</name>
<evidence type="ECO:0000256" key="2">
    <source>
        <dbReference type="SAM" id="Phobius"/>
    </source>
</evidence>
<evidence type="ECO:0000313" key="9">
    <source>
        <dbReference type="EMBL" id="COX58977.1"/>
    </source>
</evidence>
<evidence type="ECO:0000313" key="14">
    <source>
        <dbReference type="Proteomes" id="UP000048289"/>
    </source>
</evidence>
<evidence type="ECO:0000313" key="15">
    <source>
        <dbReference type="Proteomes" id="UP000048600"/>
    </source>
</evidence>
<dbReference type="Proteomes" id="UP000046947">
    <property type="component" value="Unassembled WGS sequence"/>
</dbReference>
<dbReference type="Proteomes" id="UP000038802">
    <property type="component" value="Unassembled WGS sequence"/>
</dbReference>
<protein>
    <submittedName>
        <fullName evidence="8">Membrane protein</fullName>
    </submittedName>
</protein>
<reference evidence="10 11" key="1">
    <citation type="submission" date="2015-03" db="EMBL/GenBank/DDBJ databases">
        <authorList>
            <consortium name="Pathogen Informatics"/>
        </authorList>
    </citation>
    <scope>NUCLEOTIDE SEQUENCE [LARGE SCALE GENOMIC DNA]</scope>
    <source>
        <strain evidence="5 16">Bir 172</strain>
        <strain evidence="6 11">D00501624</strain>
        <strain evidence="7 12">G09801536</strain>
        <strain evidence="3 14">G09901357</strain>
        <strain evidence="4 13">H09601792</strain>
        <strain evidence="10">K00500041</strain>
        <strain evidence="9 15">P00601463</strain>
    </source>
</reference>
<evidence type="ECO:0000313" key="5">
    <source>
        <dbReference type="EMBL" id="CKT14878.1"/>
    </source>
</evidence>
<dbReference type="EMBL" id="CSAD01000640">
    <property type="protein sequence ID" value="COW25412.1"/>
    <property type="molecule type" value="Genomic_DNA"/>
</dbReference>
<reference evidence="8" key="2">
    <citation type="submission" date="2015-03" db="EMBL/GenBank/DDBJ databases">
        <authorList>
            <person name="Murphy D."/>
        </authorList>
    </citation>
    <scope>NUCLEOTIDE SEQUENCE [LARGE SCALE GENOMIC DNA]</scope>
    <source>
        <strain evidence="8">K00500041</strain>
    </source>
</reference>
<dbReference type="Proteomes" id="UP000045842">
    <property type="component" value="Unassembled WGS sequence"/>
</dbReference>
<feature type="region of interest" description="Disordered" evidence="1">
    <location>
        <begin position="40"/>
        <end position="69"/>
    </location>
</feature>
<organism evidence="8 10">
    <name type="scientific">Mycobacterium tuberculosis</name>
    <dbReference type="NCBI Taxonomy" id="1773"/>
    <lineage>
        <taxon>Bacteria</taxon>
        <taxon>Bacillati</taxon>
        <taxon>Actinomycetota</taxon>
        <taxon>Actinomycetes</taxon>
        <taxon>Mycobacteriales</taxon>
        <taxon>Mycobacteriaceae</taxon>
        <taxon>Mycobacterium</taxon>
        <taxon>Mycobacterium tuberculosis complex</taxon>
    </lineage>
</organism>
<dbReference type="Proteomes" id="UP000048948">
    <property type="component" value="Unassembled WGS sequence"/>
</dbReference>
<dbReference type="Proteomes" id="UP000039217">
    <property type="component" value="Unassembled WGS sequence"/>
</dbReference>
<dbReference type="EMBL" id="CFOH01000632">
    <property type="protein sequence ID" value="CFE63935.1"/>
    <property type="molecule type" value="Genomic_DNA"/>
</dbReference>
<gene>
    <name evidence="6" type="ORF">ERS007661_03482</name>
    <name evidence="7" type="ORF">ERS007679_03480</name>
    <name evidence="3" type="ORF">ERS007681_04442</name>
    <name evidence="4" type="ORF">ERS007688_03154</name>
    <name evidence="8" type="ORF">ERS007703_03473</name>
    <name evidence="9" type="ORF">ERS007741_04564</name>
    <name evidence="5" type="ORF">ERS027646_03061</name>
</gene>
<evidence type="ECO:0000313" key="11">
    <source>
        <dbReference type="Proteomes" id="UP000039217"/>
    </source>
</evidence>
<evidence type="ECO:0000313" key="13">
    <source>
        <dbReference type="Proteomes" id="UP000046947"/>
    </source>
</evidence>
<dbReference type="Proteomes" id="UP000048600">
    <property type="component" value="Unassembled WGS sequence"/>
</dbReference>
<accession>A0A0U0T3B2</accession>
<feature type="transmembrane region" description="Helical" evidence="2">
    <location>
        <begin position="79"/>
        <end position="103"/>
    </location>
</feature>
<evidence type="ECO:0000313" key="16">
    <source>
        <dbReference type="Proteomes" id="UP000048948"/>
    </source>
</evidence>
<evidence type="ECO:0000313" key="10">
    <source>
        <dbReference type="Proteomes" id="UP000038802"/>
    </source>
</evidence>
<keyword evidence="2" id="KW-0472">Membrane</keyword>
<dbReference type="EMBL" id="CFOE01001086">
    <property type="protein sequence ID" value="CFE48016.1"/>
    <property type="molecule type" value="Genomic_DNA"/>
</dbReference>
<dbReference type="EMBL" id="CQQC01001558">
    <property type="protein sequence ID" value="CNW05595.1"/>
    <property type="molecule type" value="Genomic_DNA"/>
</dbReference>
<sequence>MICSGVNPPVAAAMEIEGNAATPRPIPVTVAKTSAIGEHACMAPPNQPEDTQPDAGTESRSALDEPDERTPPRVLTLRIAPWDVVCTVAILAVFLVMVTMTSWPSRLFAFTDNVCPPDACPLVPFGVNYYIYPVMWGGIGAAIATAVIGPFVSMLKGWYMSFWPIISIAVITVTSIAGYAIAGFSERYWH</sequence>
<feature type="transmembrane region" description="Helical" evidence="2">
    <location>
        <begin position="162"/>
        <end position="182"/>
    </location>
</feature>